<dbReference type="CDD" id="cd00337">
    <property type="entry name" value="Ribosomal_uL14"/>
    <property type="match status" value="1"/>
</dbReference>
<dbReference type="SMART" id="SM01374">
    <property type="entry name" value="Ribosomal_L14"/>
    <property type="match status" value="1"/>
</dbReference>
<dbReference type="WBParaSite" id="SMUV_0000961601-mRNA-1">
    <property type="protein sequence ID" value="SMUV_0000961601-mRNA-1"/>
    <property type="gene ID" value="SMUV_0000961601"/>
</dbReference>
<evidence type="ECO:0000256" key="4">
    <source>
        <dbReference type="ARBA" id="ARBA00022980"/>
    </source>
</evidence>
<evidence type="ECO:0000256" key="7">
    <source>
        <dbReference type="ARBA" id="ARBA00040118"/>
    </source>
</evidence>
<evidence type="ECO:0000256" key="2">
    <source>
        <dbReference type="ARBA" id="ARBA00010745"/>
    </source>
</evidence>
<evidence type="ECO:0000256" key="1">
    <source>
        <dbReference type="ARBA" id="ARBA00004173"/>
    </source>
</evidence>
<reference evidence="10" key="1">
    <citation type="submission" date="2017-02" db="UniProtKB">
        <authorList>
            <consortium name="WormBaseParasite"/>
        </authorList>
    </citation>
    <scope>IDENTIFICATION</scope>
</reference>
<dbReference type="GO" id="GO:0003735">
    <property type="term" value="F:structural constituent of ribosome"/>
    <property type="evidence" value="ECO:0007669"/>
    <property type="project" value="InterPro"/>
</dbReference>
<evidence type="ECO:0000313" key="9">
    <source>
        <dbReference type="Proteomes" id="UP000046393"/>
    </source>
</evidence>
<sequence>MISSLFSTVSRLSALSHLTLQTSVAFASGRWWPQPILKCSHRWYAVERYSNNCESAAKNKSLNSNVATTKASSTNLDASCFGSAKSLATTSEHPDSVQLNPEKAAPVYAPPRYTGVKVFGTVVGEGGELLADYVLFEESIQRSKVPWVHYTRLSSAERDIYMAHLKAVKQHKLTYVDPNTGFTVMTISKLLLAGKCCGNGCRHCPYDHENMDPVKRKKMKFNGYELSRHRSRPPVPGIHRRTRLVVVDNSELGKEANLSGKLAYCIHVYKQGYRKKHMPHAILGDKVLVAIRGEMRKAFVVGANTHVLYRKHGIPSTDTNNIVLLNTEGNPEGTRILAPIPSKLLLKRNHMQFSKVLALATKFV</sequence>
<keyword evidence="9" id="KW-1185">Reference proteome</keyword>
<organism evidence="9 10">
    <name type="scientific">Syphacia muris</name>
    <dbReference type="NCBI Taxonomy" id="451379"/>
    <lineage>
        <taxon>Eukaryota</taxon>
        <taxon>Metazoa</taxon>
        <taxon>Ecdysozoa</taxon>
        <taxon>Nematoda</taxon>
        <taxon>Chromadorea</taxon>
        <taxon>Rhabditida</taxon>
        <taxon>Spirurina</taxon>
        <taxon>Oxyuridomorpha</taxon>
        <taxon>Oxyuroidea</taxon>
        <taxon>Oxyuridae</taxon>
        <taxon>Syphacia</taxon>
    </lineage>
</organism>
<dbReference type="GO" id="GO:0006412">
    <property type="term" value="P:translation"/>
    <property type="evidence" value="ECO:0007669"/>
    <property type="project" value="InterPro"/>
</dbReference>
<dbReference type="Pfam" id="PF17653">
    <property type="entry name" value="DUF5522"/>
    <property type="match status" value="1"/>
</dbReference>
<proteinExistence type="inferred from homology"/>
<accession>A0A0N5AXE0</accession>
<dbReference type="GO" id="GO:0005840">
    <property type="term" value="C:ribosome"/>
    <property type="evidence" value="ECO:0007669"/>
    <property type="project" value="UniProtKB-KW"/>
</dbReference>
<dbReference type="AlphaFoldDB" id="A0A0N5AXE0"/>
<keyword evidence="3" id="KW-0809">Transit peptide</keyword>
<dbReference type="HAMAP" id="MF_01367">
    <property type="entry name" value="Ribosomal_uL14"/>
    <property type="match status" value="1"/>
</dbReference>
<dbReference type="InterPro" id="IPR040807">
    <property type="entry name" value="DUF5522"/>
</dbReference>
<dbReference type="PANTHER" id="PTHR21037:SF3">
    <property type="entry name" value="LARGE RIBOSOMAL SUBUNIT PROTEIN UL14M"/>
    <property type="match status" value="1"/>
</dbReference>
<keyword evidence="5" id="KW-0496">Mitochondrion</keyword>
<dbReference type="Gene3D" id="2.40.150.20">
    <property type="entry name" value="Ribosomal protein L14"/>
    <property type="match status" value="1"/>
</dbReference>
<evidence type="ECO:0000256" key="6">
    <source>
        <dbReference type="ARBA" id="ARBA00023274"/>
    </source>
</evidence>
<dbReference type="Pfam" id="PF00238">
    <property type="entry name" value="Ribosomal_L14"/>
    <property type="match status" value="1"/>
</dbReference>
<comment type="similarity">
    <text evidence="2">Belongs to the universal ribosomal protein uL14 family.</text>
</comment>
<keyword evidence="6" id="KW-0687">Ribonucleoprotein</keyword>
<name>A0A0N5AXE0_9BILA</name>
<keyword evidence="4" id="KW-0689">Ribosomal protein</keyword>
<dbReference type="Proteomes" id="UP000046393">
    <property type="component" value="Unplaced"/>
</dbReference>
<dbReference type="InterPro" id="IPR036853">
    <property type="entry name" value="Ribosomal_uL14_sf"/>
</dbReference>
<evidence type="ECO:0000256" key="8">
    <source>
        <dbReference type="ARBA" id="ARBA00042938"/>
    </source>
</evidence>
<dbReference type="SUPFAM" id="SSF50193">
    <property type="entry name" value="Ribosomal protein L14"/>
    <property type="match status" value="1"/>
</dbReference>
<dbReference type="GO" id="GO:0005739">
    <property type="term" value="C:mitochondrion"/>
    <property type="evidence" value="ECO:0007669"/>
    <property type="project" value="UniProtKB-SubCell"/>
</dbReference>
<dbReference type="GO" id="GO:1990904">
    <property type="term" value="C:ribonucleoprotein complex"/>
    <property type="evidence" value="ECO:0007669"/>
    <property type="project" value="UniProtKB-KW"/>
</dbReference>
<protein>
    <recommendedName>
        <fullName evidence="7">Large ribosomal subunit protein uL14m</fullName>
    </recommendedName>
    <alternativeName>
        <fullName evidence="8">39S ribosomal protein L14, mitochondrial</fullName>
    </alternativeName>
</protein>
<evidence type="ECO:0000256" key="3">
    <source>
        <dbReference type="ARBA" id="ARBA00022946"/>
    </source>
</evidence>
<dbReference type="InterPro" id="IPR000218">
    <property type="entry name" value="Ribosomal_uL14"/>
</dbReference>
<comment type="subcellular location">
    <subcellularLocation>
        <location evidence="1">Mitochondrion</location>
    </subcellularLocation>
</comment>
<evidence type="ECO:0000256" key="5">
    <source>
        <dbReference type="ARBA" id="ARBA00023128"/>
    </source>
</evidence>
<evidence type="ECO:0000313" key="10">
    <source>
        <dbReference type="WBParaSite" id="SMUV_0000961601-mRNA-1"/>
    </source>
</evidence>
<dbReference type="PANTHER" id="PTHR21037">
    <property type="entry name" value="39S RIBOSOMAL PROTEIN L14, MITOCHONDRIAL"/>
    <property type="match status" value="1"/>
</dbReference>